<keyword evidence="2" id="KW-0812">Transmembrane</keyword>
<proteinExistence type="predicted"/>
<dbReference type="Proteomes" id="UP000215043">
    <property type="component" value="Chromosome"/>
</dbReference>
<accession>A0A223RU45</accession>
<evidence type="ECO:0000313" key="4">
    <source>
        <dbReference type="EMBL" id="ASU79380.1"/>
    </source>
</evidence>
<dbReference type="RefSeq" id="WP_043574583.1">
    <property type="nucleotide sequence ID" value="NZ_CP022752.1"/>
</dbReference>
<name>A0A223RU45_9ACTN</name>
<feature type="domain" description="PH" evidence="3">
    <location>
        <begin position="37"/>
        <end position="165"/>
    </location>
</feature>
<keyword evidence="2" id="KW-1133">Transmembrane helix</keyword>
<feature type="compositionally biased region" description="Basic and acidic residues" evidence="1">
    <location>
        <begin position="180"/>
        <end position="190"/>
    </location>
</feature>
<evidence type="ECO:0000313" key="5">
    <source>
        <dbReference type="Proteomes" id="UP000215043"/>
    </source>
</evidence>
<reference evidence="4 5" key="1">
    <citation type="submission" date="2017-08" db="EMBL/GenBank/DDBJ databases">
        <title>The complete genome sequence of moderately halophilic actinomycete Actinopolyspora erythraea YIM 90600, the producer of novel erythromycin, novel actinopolysporins A-C and tubercidin.</title>
        <authorList>
            <person name="Yin M."/>
            <person name="Tang S."/>
        </authorList>
    </citation>
    <scope>NUCLEOTIDE SEQUENCE [LARGE SCALE GENOMIC DNA]</scope>
    <source>
        <strain evidence="4 5">YIM 90600</strain>
    </source>
</reference>
<sequence>MARTLWVIGLAALAVLVLYGMRRGWNNRKRRHAELVGSLPPVPGELGSLWELLPASVGLYVGTTVAGDWQDRVTTATLGNRSGATLRLYPTGLLFDRDGTEPLWIPAAAIHDARVDHKLANKVVPGVGMLVITWRPGDRLSGAQLVDSGFRHGDDTDPGTWVDAIRALPAGTTDSDSDHDDAAVERQEET</sequence>
<evidence type="ECO:0000259" key="3">
    <source>
        <dbReference type="Pfam" id="PF25362"/>
    </source>
</evidence>
<feature type="transmembrane region" description="Helical" evidence="2">
    <location>
        <begin position="6"/>
        <end position="22"/>
    </location>
</feature>
<evidence type="ECO:0000256" key="1">
    <source>
        <dbReference type="SAM" id="MobiDB-lite"/>
    </source>
</evidence>
<evidence type="ECO:0000256" key="2">
    <source>
        <dbReference type="SAM" id="Phobius"/>
    </source>
</evidence>
<keyword evidence="2" id="KW-0472">Membrane</keyword>
<dbReference type="OrthoDB" id="4774775at2"/>
<feature type="region of interest" description="Disordered" evidence="1">
    <location>
        <begin position="168"/>
        <end position="190"/>
    </location>
</feature>
<dbReference type="AlphaFoldDB" id="A0A223RU45"/>
<organism evidence="4 5">
    <name type="scientific">Actinopolyspora erythraea</name>
    <dbReference type="NCBI Taxonomy" id="414996"/>
    <lineage>
        <taxon>Bacteria</taxon>
        <taxon>Bacillati</taxon>
        <taxon>Actinomycetota</taxon>
        <taxon>Actinomycetes</taxon>
        <taxon>Actinopolysporales</taxon>
        <taxon>Actinopolysporaceae</taxon>
        <taxon>Actinopolyspora</taxon>
    </lineage>
</organism>
<gene>
    <name evidence="4" type="ORF">CDG81_15020</name>
</gene>
<dbReference type="EMBL" id="CP022752">
    <property type="protein sequence ID" value="ASU79380.1"/>
    <property type="molecule type" value="Genomic_DNA"/>
</dbReference>
<dbReference type="InterPro" id="IPR057446">
    <property type="entry name" value="PH_bac"/>
</dbReference>
<protein>
    <submittedName>
        <fullName evidence="4">Transporter</fullName>
    </submittedName>
</protein>
<dbReference type="Pfam" id="PF25362">
    <property type="entry name" value="bPH_11"/>
    <property type="match status" value="1"/>
</dbReference>
<dbReference type="KEGG" id="aey:CDG81_15020"/>